<evidence type="ECO:0000256" key="1">
    <source>
        <dbReference type="ARBA" id="ARBA00004123"/>
    </source>
</evidence>
<dbReference type="Pfam" id="PF00010">
    <property type="entry name" value="HLH"/>
    <property type="match status" value="1"/>
</dbReference>
<evidence type="ECO:0000313" key="24">
    <source>
        <dbReference type="Proteomes" id="UP000801492"/>
    </source>
</evidence>
<protein>
    <recommendedName>
        <fullName evidence="22">BHLH domain-containing protein</fullName>
    </recommendedName>
</protein>
<keyword evidence="17" id="KW-0968">Cytoplasmic vesicle</keyword>
<dbReference type="PANTHER" id="PTHR46062:SF1">
    <property type="entry name" value="LP12374P"/>
    <property type="match status" value="1"/>
</dbReference>
<dbReference type="PANTHER" id="PTHR46062">
    <property type="entry name" value="STEROL REGULATORY ELEMENT-BINDING PROTEIN"/>
    <property type="match status" value="1"/>
</dbReference>
<feature type="domain" description="BHLH" evidence="22">
    <location>
        <begin position="292"/>
        <end position="342"/>
    </location>
</feature>
<keyword evidence="19" id="KW-0175">Coiled coil</keyword>
<evidence type="ECO:0000256" key="7">
    <source>
        <dbReference type="ARBA" id="ARBA00022824"/>
    </source>
</evidence>
<dbReference type="Proteomes" id="UP000801492">
    <property type="component" value="Unassembled WGS sequence"/>
</dbReference>
<dbReference type="InterPro" id="IPR036638">
    <property type="entry name" value="HLH_DNA-bd_sf"/>
</dbReference>
<keyword evidence="6 21" id="KW-0812">Transmembrane</keyword>
<dbReference type="SUPFAM" id="SSF47459">
    <property type="entry name" value="HLH, helix-loop-helix DNA-binding domain"/>
    <property type="match status" value="1"/>
</dbReference>
<name>A0A8K0C6Q7_IGNLU</name>
<dbReference type="InterPro" id="IPR011598">
    <property type="entry name" value="bHLH_dom"/>
</dbReference>
<feature type="transmembrane region" description="Helical" evidence="21">
    <location>
        <begin position="488"/>
        <end position="508"/>
    </location>
</feature>
<keyword evidence="13 21" id="KW-0472">Membrane</keyword>
<evidence type="ECO:0000256" key="5">
    <source>
        <dbReference type="ARBA" id="ARBA00022548"/>
    </source>
</evidence>
<dbReference type="OrthoDB" id="2133190at2759"/>
<evidence type="ECO:0000256" key="11">
    <source>
        <dbReference type="ARBA" id="ARBA00023098"/>
    </source>
</evidence>
<proteinExistence type="inferred from homology"/>
<reference evidence="23" key="1">
    <citation type="submission" date="2019-08" db="EMBL/GenBank/DDBJ databases">
        <title>The genome of the North American firefly Photinus pyralis.</title>
        <authorList>
            <consortium name="Photinus pyralis genome working group"/>
            <person name="Fallon T.R."/>
            <person name="Sander Lower S.E."/>
            <person name="Weng J.-K."/>
        </authorList>
    </citation>
    <scope>NUCLEOTIDE SEQUENCE</scope>
    <source>
        <strain evidence="23">TRF0915ILg1</strain>
        <tissue evidence="23">Whole body</tissue>
    </source>
</reference>
<evidence type="ECO:0000256" key="21">
    <source>
        <dbReference type="SAM" id="Phobius"/>
    </source>
</evidence>
<evidence type="ECO:0000256" key="9">
    <source>
        <dbReference type="ARBA" id="ARBA00023015"/>
    </source>
</evidence>
<evidence type="ECO:0000256" key="14">
    <source>
        <dbReference type="ARBA" id="ARBA00023159"/>
    </source>
</evidence>
<keyword evidence="11" id="KW-0443">Lipid metabolism</keyword>
<comment type="similarity">
    <text evidence="18">Belongs to the SREBP family.</text>
</comment>
<keyword evidence="15" id="KW-0804">Transcription</keyword>
<feature type="transmembrane region" description="Helical" evidence="21">
    <location>
        <begin position="436"/>
        <end position="455"/>
    </location>
</feature>
<dbReference type="SMART" id="SM00353">
    <property type="entry name" value="HLH"/>
    <property type="match status" value="1"/>
</dbReference>
<dbReference type="GO" id="GO:0000139">
    <property type="term" value="C:Golgi membrane"/>
    <property type="evidence" value="ECO:0007669"/>
    <property type="project" value="UniProtKB-SubCell"/>
</dbReference>
<evidence type="ECO:0000256" key="10">
    <source>
        <dbReference type="ARBA" id="ARBA00023034"/>
    </source>
</evidence>
<dbReference type="GO" id="GO:0008203">
    <property type="term" value="P:cholesterol metabolic process"/>
    <property type="evidence" value="ECO:0007669"/>
    <property type="project" value="UniProtKB-KW"/>
</dbReference>
<evidence type="ECO:0000256" key="3">
    <source>
        <dbReference type="ARBA" id="ARBA00004477"/>
    </source>
</evidence>
<keyword evidence="9" id="KW-0805">Transcription regulation</keyword>
<evidence type="ECO:0000256" key="12">
    <source>
        <dbReference type="ARBA" id="ARBA00023125"/>
    </source>
</evidence>
<dbReference type="Gene3D" id="4.10.280.10">
    <property type="entry name" value="Helix-loop-helix DNA-binding domain"/>
    <property type="match status" value="1"/>
</dbReference>
<evidence type="ECO:0000256" key="15">
    <source>
        <dbReference type="ARBA" id="ARBA00023163"/>
    </source>
</evidence>
<keyword evidence="8 21" id="KW-1133">Transmembrane helix</keyword>
<comment type="subcellular location">
    <subcellularLocation>
        <location evidence="4">Cytoplasmic vesicle</location>
        <location evidence="4">COPII-coated vesicle membrane</location>
        <topology evidence="4">Multi-pass membrane protein</topology>
    </subcellularLocation>
    <subcellularLocation>
        <location evidence="3">Endoplasmic reticulum membrane</location>
        <topology evidence="3">Multi-pass membrane protein</topology>
    </subcellularLocation>
    <subcellularLocation>
        <location evidence="2">Golgi apparatus membrane</location>
    </subcellularLocation>
    <subcellularLocation>
        <location evidence="1">Nucleus</location>
    </subcellularLocation>
</comment>
<dbReference type="EMBL" id="VTPC01091072">
    <property type="protein sequence ID" value="KAF2879791.1"/>
    <property type="molecule type" value="Genomic_DNA"/>
</dbReference>
<evidence type="ECO:0000256" key="20">
    <source>
        <dbReference type="SAM" id="MobiDB-lite"/>
    </source>
</evidence>
<dbReference type="PROSITE" id="PS50888">
    <property type="entry name" value="BHLH"/>
    <property type="match status" value="1"/>
</dbReference>
<dbReference type="GO" id="GO:0046983">
    <property type="term" value="F:protein dimerization activity"/>
    <property type="evidence" value="ECO:0007669"/>
    <property type="project" value="InterPro"/>
</dbReference>
<evidence type="ECO:0000256" key="17">
    <source>
        <dbReference type="ARBA" id="ARBA00023329"/>
    </source>
</evidence>
<accession>A0A8K0C6Q7</accession>
<dbReference type="AlphaFoldDB" id="A0A8K0C6Q7"/>
<evidence type="ECO:0000313" key="23">
    <source>
        <dbReference type="EMBL" id="KAF2879791.1"/>
    </source>
</evidence>
<keyword evidence="5" id="KW-0153">Cholesterol metabolism</keyword>
<keyword evidence="10" id="KW-0333">Golgi apparatus</keyword>
<evidence type="ECO:0000256" key="8">
    <source>
        <dbReference type="ARBA" id="ARBA00022989"/>
    </source>
</evidence>
<keyword evidence="5" id="KW-0753">Steroid metabolism</keyword>
<evidence type="ECO:0000256" key="13">
    <source>
        <dbReference type="ARBA" id="ARBA00023136"/>
    </source>
</evidence>
<comment type="caution">
    <text evidence="23">The sequence shown here is derived from an EMBL/GenBank/DDBJ whole genome shotgun (WGS) entry which is preliminary data.</text>
</comment>
<dbReference type="CDD" id="cd11394">
    <property type="entry name" value="bHLHzip_SREBP"/>
    <property type="match status" value="1"/>
</dbReference>
<feature type="region of interest" description="Disordered" evidence="20">
    <location>
        <begin position="384"/>
        <end position="419"/>
    </location>
</feature>
<dbReference type="GO" id="GO:0012507">
    <property type="term" value="C:ER to Golgi transport vesicle membrane"/>
    <property type="evidence" value="ECO:0007669"/>
    <property type="project" value="UniProtKB-SubCell"/>
</dbReference>
<dbReference type="GO" id="GO:0005634">
    <property type="term" value="C:nucleus"/>
    <property type="evidence" value="ECO:0007669"/>
    <property type="project" value="UniProtKB-SubCell"/>
</dbReference>
<keyword evidence="14" id="KW-0010">Activator</keyword>
<keyword evidence="5" id="KW-1207">Sterol metabolism</keyword>
<dbReference type="FunFam" id="4.10.280.10:FF:000016">
    <property type="entry name" value="Sterol regulatory element-binding transcription factor 1"/>
    <property type="match status" value="1"/>
</dbReference>
<evidence type="ECO:0000256" key="6">
    <source>
        <dbReference type="ARBA" id="ARBA00022692"/>
    </source>
</evidence>
<gene>
    <name evidence="23" type="ORF">ILUMI_26383</name>
</gene>
<evidence type="ECO:0000256" key="19">
    <source>
        <dbReference type="SAM" id="Coils"/>
    </source>
</evidence>
<dbReference type="GO" id="GO:0005789">
    <property type="term" value="C:endoplasmic reticulum membrane"/>
    <property type="evidence" value="ECO:0007669"/>
    <property type="project" value="UniProtKB-SubCell"/>
</dbReference>
<dbReference type="GO" id="GO:0000981">
    <property type="term" value="F:DNA-binding transcription factor activity, RNA polymerase II-specific"/>
    <property type="evidence" value="ECO:0007669"/>
    <property type="project" value="TreeGrafter"/>
</dbReference>
<evidence type="ECO:0000256" key="4">
    <source>
        <dbReference type="ARBA" id="ARBA00004557"/>
    </source>
</evidence>
<evidence type="ECO:0000256" key="18">
    <source>
        <dbReference type="ARBA" id="ARBA00038460"/>
    </source>
</evidence>
<evidence type="ECO:0000256" key="16">
    <source>
        <dbReference type="ARBA" id="ARBA00023242"/>
    </source>
</evidence>
<keyword evidence="16" id="KW-0539">Nucleus</keyword>
<dbReference type="GO" id="GO:0000978">
    <property type="term" value="F:RNA polymerase II cis-regulatory region sequence-specific DNA binding"/>
    <property type="evidence" value="ECO:0007669"/>
    <property type="project" value="TreeGrafter"/>
</dbReference>
<keyword evidence="7" id="KW-0256">Endoplasmic reticulum</keyword>
<evidence type="ECO:0000259" key="22">
    <source>
        <dbReference type="PROSITE" id="PS50888"/>
    </source>
</evidence>
<feature type="coiled-coil region" evidence="19">
    <location>
        <begin position="332"/>
        <end position="362"/>
    </location>
</feature>
<keyword evidence="24" id="KW-1185">Reference proteome</keyword>
<keyword evidence="12" id="KW-0238">DNA-binding</keyword>
<evidence type="ECO:0000256" key="2">
    <source>
        <dbReference type="ARBA" id="ARBA00004394"/>
    </source>
</evidence>
<organism evidence="23 24">
    <name type="scientific">Ignelater luminosus</name>
    <name type="common">Cucubano</name>
    <name type="synonym">Pyrophorus luminosus</name>
    <dbReference type="NCBI Taxonomy" id="2038154"/>
    <lineage>
        <taxon>Eukaryota</taxon>
        <taxon>Metazoa</taxon>
        <taxon>Ecdysozoa</taxon>
        <taxon>Arthropoda</taxon>
        <taxon>Hexapoda</taxon>
        <taxon>Insecta</taxon>
        <taxon>Pterygota</taxon>
        <taxon>Neoptera</taxon>
        <taxon>Endopterygota</taxon>
        <taxon>Coleoptera</taxon>
        <taxon>Polyphaga</taxon>
        <taxon>Elateriformia</taxon>
        <taxon>Elateroidea</taxon>
        <taxon>Elateridae</taxon>
        <taxon>Agrypninae</taxon>
        <taxon>Pyrophorini</taxon>
        <taxon>Ignelater</taxon>
    </lineage>
</organism>
<sequence length="1077" mass="120285">MGEFKNSPHFTADDDFNINELSGIDELISNCENELLKNGIFEDDSFLDDQIPLDDLDLLGLQNNFFDAPAIPPSVDTLYNNNNNVPVGQPSLNTNPNPALISVQNVSPSVQRQSVQPKPEVKQEPLVSFPVHQQLSNTATVIISSPSLAHSTQHMIYSNIQPMQTNQHVVLQQTPTVKVPTLSKSLPKGQPVLIQSVGQIPADKMQQVLLQTKLIKSEPSINKQTVVYTTNPVTAVTTASNIPTQTSLHTLVSTSGQIVATGIPLVLEADKKVAINRVPTQQTNKEPKYKEVKRSAHNAIERKYRTSINDKIVELKNMIVGTDAKLNKSAILRKAIEYIRFLQNSNAKLKQENMALKMAARKNTLKDLLVTGSMKIDENTMQMHEYDPADTPPHSDVSFSPEHSLPSSPEYQTEIKNDSDDESMGITRGMLDHSKMALCMFMLAVISFNPFGFALNKLTGDAQDYSGKGRSLLSDGGTSAWSLGGSTWLLWFINLFVLAFCFVKMLMYGDPIIPSKSKESQTFWCHRKQADFYLSKGDHVGANQELRRCLQTFGLSLPTSRIEIFVTFSWQMIRQFLHRLWIGKWLSRHAGGFFADGVTRFEALTSCRDLALVYHSLNQIHLVSGPGESGHISGLVLSLTAMNLAEAAGSKITPPMLADIYVSAALRIKASCPIYLQGFHRYYLGLAKLASTNSCDPMPQRLQWLFTPYGYRFFISQKFSYDSELSNLPFSNLGNKADPMAYVMRVYREHLIEKALQTLVAPGSRSDEEDKKTKTSDVLNYVQLLFENVTADIPAVFNSATLHKYEDEVAHWWTSILAVACYWLLGEENNAERLHKHIENLPELLSLLNDPLPKAILAAYTARNTYLTNKNIPQKIILRQCEIAGQLLEDSLNYSSCKQQNGLGLMAQLLICDWLLETRVSLWEDNSENDSFNKPVSNAVLTAFQKDLSSLRTLTQHVPSALPRVFLYEATARMMAGAAPGRTQQLLDRSLRQRYSKSSIMICAKDKNQQEVGSERQHATALYMACRHLPGQLLSSPGERAGMLAEAAKTLERIGDKKRLQDCYKLMKTIGPNSVTN</sequence>